<dbReference type="SUPFAM" id="SSF111304">
    <property type="entry name" value="Recombination protein RecR"/>
    <property type="match status" value="1"/>
</dbReference>
<dbReference type="InterPro" id="IPR015967">
    <property type="entry name" value="Rcmb_RecR_Znf"/>
</dbReference>
<keyword evidence="2 7" id="KW-0227">DNA damage</keyword>
<dbReference type="HAMAP" id="MF_00017">
    <property type="entry name" value="RecR"/>
    <property type="match status" value="1"/>
</dbReference>
<evidence type="ECO:0000313" key="9">
    <source>
        <dbReference type="EMBL" id="QNO14981.1"/>
    </source>
</evidence>
<sequence length="199" mass="21840">MAGQSVYLNELVETLQLLPGIGRKSAQRLAFHILKMPHEEVSKLSRALVDAKEKIKECEICGNLSDESICTVCNDERRDKEILCVVQDAKDIGIMERMGDFSGYYHVLKGCISPMEGIGPEDLNIKSLITRLGSGVINEIIIATNPTIEGEATAMYLSKLIKPMGVKVTRIAHGLPIGGDLEYADEVTLSRALQGRIEI</sequence>
<dbReference type="KEGG" id="acae:HYG86_09440"/>
<feature type="zinc finger region" description="C4-type" evidence="7">
    <location>
        <begin position="58"/>
        <end position="73"/>
    </location>
</feature>
<proteinExistence type="inferred from homology"/>
<protein>
    <recommendedName>
        <fullName evidence="7">Recombination protein RecR</fullName>
    </recommendedName>
</protein>
<evidence type="ECO:0000256" key="5">
    <source>
        <dbReference type="ARBA" id="ARBA00023172"/>
    </source>
</evidence>
<dbReference type="PROSITE" id="PS50880">
    <property type="entry name" value="TOPRIM"/>
    <property type="match status" value="1"/>
</dbReference>
<comment type="function">
    <text evidence="7">May play a role in DNA repair. It seems to be involved in an RecBC-independent recombinational process of DNA repair. It may act with RecF and RecO.</text>
</comment>
<evidence type="ECO:0000256" key="2">
    <source>
        <dbReference type="ARBA" id="ARBA00022763"/>
    </source>
</evidence>
<dbReference type="Pfam" id="PF21176">
    <property type="entry name" value="RecR_HhH"/>
    <property type="match status" value="1"/>
</dbReference>
<reference evidence="9 10" key="1">
    <citation type="submission" date="2020-07" db="EMBL/GenBank/DDBJ databases">
        <title>Alkalicella. sp. LB2 genome.</title>
        <authorList>
            <person name="Postec A."/>
            <person name="Quemeneur M."/>
        </authorList>
    </citation>
    <scope>NUCLEOTIDE SEQUENCE [LARGE SCALE GENOMIC DNA]</scope>
    <source>
        <strain evidence="9 10">LB2</strain>
    </source>
</reference>
<dbReference type="RefSeq" id="WP_213165346.1">
    <property type="nucleotide sequence ID" value="NZ_CP058559.1"/>
</dbReference>
<keyword evidence="4 7" id="KW-0862">Zinc</keyword>
<dbReference type="GO" id="GO:0008270">
    <property type="term" value="F:zinc ion binding"/>
    <property type="evidence" value="ECO:0007669"/>
    <property type="project" value="UniProtKB-KW"/>
</dbReference>
<dbReference type="Proteomes" id="UP000516160">
    <property type="component" value="Chromosome"/>
</dbReference>
<keyword evidence="10" id="KW-1185">Reference proteome</keyword>
<dbReference type="InterPro" id="IPR006171">
    <property type="entry name" value="TOPRIM_dom"/>
</dbReference>
<dbReference type="GO" id="GO:0006281">
    <property type="term" value="P:DNA repair"/>
    <property type="evidence" value="ECO:0007669"/>
    <property type="project" value="UniProtKB-UniRule"/>
</dbReference>
<dbReference type="CDD" id="cd01025">
    <property type="entry name" value="TOPRIM_recR"/>
    <property type="match status" value="1"/>
</dbReference>
<keyword evidence="5 7" id="KW-0233">DNA recombination</keyword>
<keyword evidence="3 7" id="KW-0863">Zinc-finger</keyword>
<dbReference type="SMART" id="SM00493">
    <property type="entry name" value="TOPRIM"/>
    <property type="match status" value="1"/>
</dbReference>
<dbReference type="PANTHER" id="PTHR30446">
    <property type="entry name" value="RECOMBINATION PROTEIN RECR"/>
    <property type="match status" value="1"/>
</dbReference>
<evidence type="ECO:0000259" key="8">
    <source>
        <dbReference type="PROSITE" id="PS50880"/>
    </source>
</evidence>
<dbReference type="Pfam" id="PF21175">
    <property type="entry name" value="RecR_C"/>
    <property type="match status" value="1"/>
</dbReference>
<dbReference type="EMBL" id="CP058559">
    <property type="protein sequence ID" value="QNO14981.1"/>
    <property type="molecule type" value="Genomic_DNA"/>
</dbReference>
<evidence type="ECO:0000313" key="10">
    <source>
        <dbReference type="Proteomes" id="UP000516160"/>
    </source>
</evidence>
<accession>A0A7G9W8G9</accession>
<evidence type="ECO:0000256" key="7">
    <source>
        <dbReference type="HAMAP-Rule" id="MF_00017"/>
    </source>
</evidence>
<dbReference type="Gene3D" id="3.40.1360.10">
    <property type="match status" value="1"/>
</dbReference>
<dbReference type="PANTHER" id="PTHR30446:SF0">
    <property type="entry name" value="RECOMBINATION PROTEIN RECR"/>
    <property type="match status" value="1"/>
</dbReference>
<organism evidence="9 10">
    <name type="scientific">Alkalicella caledoniensis</name>
    <dbReference type="NCBI Taxonomy" id="2731377"/>
    <lineage>
        <taxon>Bacteria</taxon>
        <taxon>Bacillati</taxon>
        <taxon>Bacillota</taxon>
        <taxon>Clostridia</taxon>
        <taxon>Eubacteriales</taxon>
        <taxon>Proteinivoracaceae</taxon>
        <taxon>Alkalicella</taxon>
    </lineage>
</organism>
<dbReference type="InterPro" id="IPR034137">
    <property type="entry name" value="TOPRIM_RecR"/>
</dbReference>
<dbReference type="Pfam" id="PF02132">
    <property type="entry name" value="RecR_ZnF"/>
    <property type="match status" value="1"/>
</dbReference>
<dbReference type="GO" id="GO:0003677">
    <property type="term" value="F:DNA binding"/>
    <property type="evidence" value="ECO:0007669"/>
    <property type="project" value="UniProtKB-UniRule"/>
</dbReference>
<dbReference type="NCBIfam" id="TIGR00615">
    <property type="entry name" value="recR"/>
    <property type="match status" value="1"/>
</dbReference>
<dbReference type="PROSITE" id="PS01300">
    <property type="entry name" value="RECR"/>
    <property type="match status" value="1"/>
</dbReference>
<evidence type="ECO:0000256" key="1">
    <source>
        <dbReference type="ARBA" id="ARBA00022723"/>
    </source>
</evidence>
<dbReference type="Gene3D" id="6.10.250.240">
    <property type="match status" value="1"/>
</dbReference>
<gene>
    <name evidence="7 9" type="primary">recR</name>
    <name evidence="9" type="ORF">HYG86_09440</name>
</gene>
<dbReference type="GO" id="GO:0006310">
    <property type="term" value="P:DNA recombination"/>
    <property type="evidence" value="ECO:0007669"/>
    <property type="project" value="UniProtKB-UniRule"/>
</dbReference>
<name>A0A7G9W8G9_ALKCA</name>
<keyword evidence="1 7" id="KW-0479">Metal-binding</keyword>
<comment type="similarity">
    <text evidence="7">Belongs to the RecR family.</text>
</comment>
<evidence type="ECO:0000256" key="4">
    <source>
        <dbReference type="ARBA" id="ARBA00022833"/>
    </source>
</evidence>
<dbReference type="AlphaFoldDB" id="A0A7G9W8G9"/>
<feature type="domain" description="Toprim" evidence="8">
    <location>
        <begin position="81"/>
        <end position="176"/>
    </location>
</feature>
<keyword evidence="6 7" id="KW-0234">DNA repair</keyword>
<dbReference type="Gene3D" id="1.10.8.420">
    <property type="entry name" value="RecR Domain 1"/>
    <property type="match status" value="1"/>
</dbReference>
<dbReference type="Pfam" id="PF13662">
    <property type="entry name" value="Toprim_4"/>
    <property type="match status" value="1"/>
</dbReference>
<evidence type="ECO:0000256" key="6">
    <source>
        <dbReference type="ARBA" id="ARBA00023204"/>
    </source>
</evidence>
<evidence type="ECO:0000256" key="3">
    <source>
        <dbReference type="ARBA" id="ARBA00022771"/>
    </source>
</evidence>
<dbReference type="InterPro" id="IPR000093">
    <property type="entry name" value="DNA_Rcmb_RecR"/>
</dbReference>
<dbReference type="InterPro" id="IPR023627">
    <property type="entry name" value="Rcmb_RecR"/>
</dbReference>